<dbReference type="EMBL" id="SEYY01021289">
    <property type="protein sequence ID" value="KAB7496511.1"/>
    <property type="molecule type" value="Genomic_DNA"/>
</dbReference>
<organism evidence="1 2">
    <name type="scientific">Armadillidium nasatum</name>
    <dbReference type="NCBI Taxonomy" id="96803"/>
    <lineage>
        <taxon>Eukaryota</taxon>
        <taxon>Metazoa</taxon>
        <taxon>Ecdysozoa</taxon>
        <taxon>Arthropoda</taxon>
        <taxon>Crustacea</taxon>
        <taxon>Multicrustacea</taxon>
        <taxon>Malacostraca</taxon>
        <taxon>Eumalacostraca</taxon>
        <taxon>Peracarida</taxon>
        <taxon>Isopoda</taxon>
        <taxon>Oniscidea</taxon>
        <taxon>Crinocheta</taxon>
        <taxon>Armadillidiidae</taxon>
        <taxon>Armadillidium</taxon>
    </lineage>
</organism>
<dbReference type="Proteomes" id="UP000326759">
    <property type="component" value="Unassembled WGS sequence"/>
</dbReference>
<sequence length="93" mass="10915">MVVERKEMKLLFCVISFSFFVFYMNINEVSTIPPIRPFDCSQVLLRACLQDKPYSSCLYKRCPPGWKCCYDGCYPKCYSSFDIPINQPEELET</sequence>
<name>A0A5N5SQW1_9CRUS</name>
<comment type="caution">
    <text evidence="1">The sequence shown here is derived from an EMBL/GenBank/DDBJ whole genome shotgun (WGS) entry which is preliminary data.</text>
</comment>
<evidence type="ECO:0000313" key="1">
    <source>
        <dbReference type="EMBL" id="KAB7496511.1"/>
    </source>
</evidence>
<gene>
    <name evidence="1" type="ORF">Anas_12101</name>
</gene>
<accession>A0A5N5SQW1</accession>
<proteinExistence type="predicted"/>
<dbReference type="AlphaFoldDB" id="A0A5N5SQW1"/>
<dbReference type="OrthoDB" id="4473401at2759"/>
<protein>
    <submittedName>
        <fullName evidence="1">Uncharacterized protein</fullName>
    </submittedName>
</protein>
<reference evidence="1 2" key="1">
    <citation type="journal article" date="2019" name="PLoS Biol.">
        <title>Sex chromosomes control vertical transmission of feminizing Wolbachia symbionts in an isopod.</title>
        <authorList>
            <person name="Becking T."/>
            <person name="Chebbi M.A."/>
            <person name="Giraud I."/>
            <person name="Moumen B."/>
            <person name="Laverre T."/>
            <person name="Caubet Y."/>
            <person name="Peccoud J."/>
            <person name="Gilbert C."/>
            <person name="Cordaux R."/>
        </authorList>
    </citation>
    <scope>NUCLEOTIDE SEQUENCE [LARGE SCALE GENOMIC DNA]</scope>
    <source>
        <strain evidence="1">ANa2</strain>
        <tissue evidence="1">Whole body excluding digestive tract and cuticle</tissue>
    </source>
</reference>
<evidence type="ECO:0000313" key="2">
    <source>
        <dbReference type="Proteomes" id="UP000326759"/>
    </source>
</evidence>
<keyword evidence="2" id="KW-1185">Reference proteome</keyword>